<sequence length="356" mass="40236">MFFCRAPTPGQISRGSSSISAPWGNRMFQVGQLDVFGRAPIPCLLRPIWRAFSARPAIFARPSSHRACYFISLECLHQGRYYNLGYTLHINCNKCICRVHGTAKFEFDCEQNVCLIRPELISGINDAHRGWRSSNYSLFWGKTLEEGIQYRLGTFKPLRPTMDMTEIHPITNGPLPETFDSRHKWRNLITPVRDQGDCGSSWAFSSAALASDRLAIESLGQEKKELSPQHLLSCQRRGQRACRGGHLDKAWYFMRKKGITTTECFPYLGKADVKCPFNNGNSAGKVRCPTGTEDEVYFSTPPYRVGPKVLGIMISEDLQKFSESRVMRTIAIGRLPIRNLPKIEYEGTSQVPIEAT</sequence>
<dbReference type="OrthoDB" id="3789175at2759"/>
<reference evidence="3 4" key="1">
    <citation type="journal article" date="2019" name="Sci. Rep.">
        <title>Orb-weaving spider Araneus ventricosus genome elucidates the spidroin gene catalogue.</title>
        <authorList>
            <person name="Kono N."/>
            <person name="Nakamura H."/>
            <person name="Ohtoshi R."/>
            <person name="Moran D.A.P."/>
            <person name="Shinohara A."/>
            <person name="Yoshida Y."/>
            <person name="Fujiwara M."/>
            <person name="Mori M."/>
            <person name="Tomita M."/>
            <person name="Arakawa K."/>
        </authorList>
    </citation>
    <scope>NUCLEOTIDE SEQUENCE [LARGE SCALE GENOMIC DNA]</scope>
</reference>
<dbReference type="GO" id="GO:0008234">
    <property type="term" value="F:cysteine-type peptidase activity"/>
    <property type="evidence" value="ECO:0007669"/>
    <property type="project" value="InterPro"/>
</dbReference>
<comment type="similarity">
    <text evidence="1">Belongs to the peptidase C1 family.</text>
</comment>
<name>A0A4Y2PP05_ARAVE</name>
<proteinExistence type="inferred from homology"/>
<dbReference type="Pfam" id="PF00112">
    <property type="entry name" value="Peptidase_C1"/>
    <property type="match status" value="1"/>
</dbReference>
<keyword evidence="4" id="KW-1185">Reference proteome</keyword>
<dbReference type="Proteomes" id="UP000499080">
    <property type="component" value="Unassembled WGS sequence"/>
</dbReference>
<dbReference type="EMBL" id="BGPR01011725">
    <property type="protein sequence ID" value="GBN52663.1"/>
    <property type="molecule type" value="Genomic_DNA"/>
</dbReference>
<evidence type="ECO:0000256" key="1">
    <source>
        <dbReference type="ARBA" id="ARBA00008455"/>
    </source>
</evidence>
<organism evidence="3 4">
    <name type="scientific">Araneus ventricosus</name>
    <name type="common">Orbweaver spider</name>
    <name type="synonym">Epeira ventricosa</name>
    <dbReference type="NCBI Taxonomy" id="182803"/>
    <lineage>
        <taxon>Eukaryota</taxon>
        <taxon>Metazoa</taxon>
        <taxon>Ecdysozoa</taxon>
        <taxon>Arthropoda</taxon>
        <taxon>Chelicerata</taxon>
        <taxon>Arachnida</taxon>
        <taxon>Araneae</taxon>
        <taxon>Araneomorphae</taxon>
        <taxon>Entelegynae</taxon>
        <taxon>Araneoidea</taxon>
        <taxon>Araneidae</taxon>
        <taxon>Araneus</taxon>
    </lineage>
</organism>
<evidence type="ECO:0000313" key="3">
    <source>
        <dbReference type="EMBL" id="GBN52663.1"/>
    </source>
</evidence>
<evidence type="ECO:0000313" key="4">
    <source>
        <dbReference type="Proteomes" id="UP000499080"/>
    </source>
</evidence>
<dbReference type="PANTHER" id="PTHR12411">
    <property type="entry name" value="CYSTEINE PROTEASE FAMILY C1-RELATED"/>
    <property type="match status" value="1"/>
</dbReference>
<dbReference type="InterPro" id="IPR000668">
    <property type="entry name" value="Peptidase_C1A_C"/>
</dbReference>
<accession>A0A4Y2PP05</accession>
<dbReference type="Gene3D" id="3.90.70.10">
    <property type="entry name" value="Cysteine proteinases"/>
    <property type="match status" value="1"/>
</dbReference>
<dbReference type="InterPro" id="IPR013128">
    <property type="entry name" value="Peptidase_C1A"/>
</dbReference>
<dbReference type="GO" id="GO:0006508">
    <property type="term" value="P:proteolysis"/>
    <property type="evidence" value="ECO:0007669"/>
    <property type="project" value="InterPro"/>
</dbReference>
<feature type="domain" description="Peptidase C1A papain C-terminal" evidence="2">
    <location>
        <begin position="175"/>
        <end position="351"/>
    </location>
</feature>
<protein>
    <submittedName>
        <fullName evidence="3">Tubulointerstitial nephritis antigen-like</fullName>
    </submittedName>
</protein>
<dbReference type="SMART" id="SM00645">
    <property type="entry name" value="Pept_C1"/>
    <property type="match status" value="1"/>
</dbReference>
<gene>
    <name evidence="3" type="primary">Tinagl1</name>
    <name evidence="3" type="ORF">AVEN_251085_1</name>
</gene>
<dbReference type="SUPFAM" id="SSF54001">
    <property type="entry name" value="Cysteine proteinases"/>
    <property type="match status" value="1"/>
</dbReference>
<dbReference type="AlphaFoldDB" id="A0A4Y2PP05"/>
<dbReference type="InterPro" id="IPR038765">
    <property type="entry name" value="Papain-like_cys_pep_sf"/>
</dbReference>
<evidence type="ECO:0000259" key="2">
    <source>
        <dbReference type="SMART" id="SM00645"/>
    </source>
</evidence>
<comment type="caution">
    <text evidence="3">The sequence shown here is derived from an EMBL/GenBank/DDBJ whole genome shotgun (WGS) entry which is preliminary data.</text>
</comment>